<dbReference type="RefSeq" id="WP_066497381.1">
    <property type="nucleotide sequence ID" value="NZ_BJMO01000010.1"/>
</dbReference>
<gene>
    <name evidence="2" type="ORF">SA2016_1778</name>
</gene>
<dbReference type="SUPFAM" id="SSF54593">
    <property type="entry name" value="Glyoxalase/Bleomycin resistance protein/Dihydroxybiphenyl dioxygenase"/>
    <property type="match status" value="1"/>
</dbReference>
<dbReference type="KEGG" id="satk:SA2016_1778"/>
<keyword evidence="2" id="KW-0560">Oxidoreductase</keyword>
<sequence length="134" mass="13815">MDNDPIAVAHIQINLFCDDVPACLGFYRSLGLPEVFRFPASGAVEHAEVDAAGTRLGLTSAAAANRIAGLGVGTGGGRSSEVVLWSQDVDGLFARAVSAGAAAVAGPMDSPDGRLRYAWVLDPAGHQVKLVQAR</sequence>
<feature type="domain" description="VOC" evidence="1">
    <location>
        <begin position="7"/>
        <end position="133"/>
    </location>
</feature>
<dbReference type="Proteomes" id="UP000070134">
    <property type="component" value="Chromosome"/>
</dbReference>
<dbReference type="EMBL" id="CP014518">
    <property type="protein sequence ID" value="AMM32452.1"/>
    <property type="molecule type" value="Genomic_DNA"/>
</dbReference>
<name>A0A127A481_9MICC</name>
<dbReference type="InterPro" id="IPR037523">
    <property type="entry name" value="VOC_core"/>
</dbReference>
<evidence type="ECO:0000259" key="1">
    <source>
        <dbReference type="PROSITE" id="PS51819"/>
    </source>
</evidence>
<dbReference type="AlphaFoldDB" id="A0A127A481"/>
<protein>
    <submittedName>
        <fullName evidence="2">Glyoxalase/bleomycin resistance protein/dioxygenase</fullName>
    </submittedName>
</protein>
<keyword evidence="3" id="KW-1185">Reference proteome</keyword>
<accession>A0A127A481</accession>
<evidence type="ECO:0000313" key="3">
    <source>
        <dbReference type="Proteomes" id="UP000070134"/>
    </source>
</evidence>
<proteinExistence type="predicted"/>
<dbReference type="STRING" id="37927.SA2016_1778"/>
<dbReference type="GO" id="GO:0051213">
    <property type="term" value="F:dioxygenase activity"/>
    <property type="evidence" value="ECO:0007669"/>
    <property type="project" value="UniProtKB-KW"/>
</dbReference>
<dbReference type="PROSITE" id="PS51819">
    <property type="entry name" value="VOC"/>
    <property type="match status" value="1"/>
</dbReference>
<keyword evidence="2" id="KW-0223">Dioxygenase</keyword>
<dbReference type="InterPro" id="IPR004360">
    <property type="entry name" value="Glyas_Fos-R_dOase_dom"/>
</dbReference>
<reference evidence="2 3" key="1">
    <citation type="submission" date="2016-02" db="EMBL/GenBank/DDBJ databases">
        <title>Complete genome of Sinomonas atrocyanea KCTC 3377.</title>
        <authorList>
            <person name="Kim K.M."/>
        </authorList>
    </citation>
    <scope>NUCLEOTIDE SEQUENCE [LARGE SCALE GENOMIC DNA]</scope>
    <source>
        <strain evidence="2 3">KCTC 3377</strain>
    </source>
</reference>
<dbReference type="InterPro" id="IPR029068">
    <property type="entry name" value="Glyas_Bleomycin-R_OHBP_Dase"/>
</dbReference>
<dbReference type="Gene3D" id="3.10.180.10">
    <property type="entry name" value="2,3-Dihydroxybiphenyl 1,2-Dioxygenase, domain 1"/>
    <property type="match status" value="1"/>
</dbReference>
<organism evidence="2 3">
    <name type="scientific">Sinomonas atrocyanea</name>
    <dbReference type="NCBI Taxonomy" id="37927"/>
    <lineage>
        <taxon>Bacteria</taxon>
        <taxon>Bacillati</taxon>
        <taxon>Actinomycetota</taxon>
        <taxon>Actinomycetes</taxon>
        <taxon>Micrococcales</taxon>
        <taxon>Micrococcaceae</taxon>
        <taxon>Sinomonas</taxon>
    </lineage>
</organism>
<dbReference type="Pfam" id="PF00903">
    <property type="entry name" value="Glyoxalase"/>
    <property type="match status" value="1"/>
</dbReference>
<evidence type="ECO:0000313" key="2">
    <source>
        <dbReference type="EMBL" id="AMM32452.1"/>
    </source>
</evidence>